<feature type="transmembrane region" description="Helical" evidence="6">
    <location>
        <begin position="195"/>
        <end position="213"/>
    </location>
</feature>
<comment type="caution">
    <text evidence="7">The sequence shown here is derived from an EMBL/GenBank/DDBJ whole genome shotgun (WGS) entry which is preliminary data.</text>
</comment>
<dbReference type="Pfam" id="PF01943">
    <property type="entry name" value="Polysacc_synt"/>
    <property type="match status" value="1"/>
</dbReference>
<evidence type="ECO:0000256" key="5">
    <source>
        <dbReference type="ARBA" id="ARBA00023136"/>
    </source>
</evidence>
<feature type="transmembrane region" description="Helical" evidence="6">
    <location>
        <begin position="268"/>
        <end position="288"/>
    </location>
</feature>
<dbReference type="AlphaFoldDB" id="A0A150JNS7"/>
<feature type="transmembrane region" description="Helical" evidence="6">
    <location>
        <begin position="26"/>
        <end position="49"/>
    </location>
</feature>
<sequence>MKKGPSASGAAGRSFRAGRDFMSSKLLRGTFILTLGTIISKILGVFYVIPFDAIIGGSGPEALYQFGYVPYNIFISISTAGVPLAVAKYVAKYNALEEYAVSRKLFRSSMYLMIVTGIAGFLVMYVFAPYFTDLAMAGKQEAQVFSKADVTVVIRAVSFALIIIPVMSLIRGFFQGHQSMGPSAVSQVVEQVVRILFMLIGAYVILHILHGSIVSAISAATFAAFVGGMASLFVLIWYWFKRKPHLDRLLEQDKGTMHVSIPTLYKEIILSALPFVFVGIANSLYQMVDQLTVKRGMEAVGLGKMWQTQLGMLNFQSHKLVIIPVSLATAFSMTLVPMITEAFAKRERDMLVRSVDQTLQVLLFITVPAALGMSLLAKPIFAIFYNTDNAVSVSVLMHYAPVAILFSLYSVTAAIMQGINEQRWTILSLLVGLLLKLSLNIPLIKMFGILGAVYATAIGYTASILISFIVIKLFAAYPYRTVIRRTILILIFNAVMLAVTGAVYKGLTLVLSPSSRWQALLIVTICAAAGAVVYAYLGLKSKLADKLFGVRIQRVKARLHMR</sequence>
<feature type="transmembrane region" description="Helical" evidence="6">
    <location>
        <begin position="320"/>
        <end position="340"/>
    </location>
</feature>
<keyword evidence="4 6" id="KW-1133">Transmembrane helix</keyword>
<dbReference type="PANTHER" id="PTHR30250">
    <property type="entry name" value="PST FAMILY PREDICTED COLANIC ACID TRANSPORTER"/>
    <property type="match status" value="1"/>
</dbReference>
<reference evidence="7 8" key="1">
    <citation type="submission" date="2016-01" db="EMBL/GenBank/DDBJ databases">
        <title>Genome Sequences of Twelve Sporeforming Bacillus Species Isolated from Foods.</title>
        <authorList>
            <person name="Berendsen E.M."/>
            <person name="Wells-Bennik M.H."/>
            <person name="Krawcyk A.O."/>
            <person name="De Jong A."/>
            <person name="Holsappel S."/>
            <person name="Eijlander R.T."/>
            <person name="Kuipers O.P."/>
        </authorList>
    </citation>
    <scope>NUCLEOTIDE SEQUENCE [LARGE SCALE GENOMIC DNA]</scope>
    <source>
        <strain evidence="7 8">B4098</strain>
    </source>
</reference>
<evidence type="ECO:0000256" key="6">
    <source>
        <dbReference type="SAM" id="Phobius"/>
    </source>
</evidence>
<keyword evidence="5 6" id="KW-0472">Membrane</keyword>
<feature type="transmembrane region" description="Helical" evidence="6">
    <location>
        <begin position="361"/>
        <end position="385"/>
    </location>
</feature>
<dbReference type="PATRIC" id="fig|1398.26.peg.2457"/>
<protein>
    <submittedName>
        <fullName evidence="7">Uncharacterized protein</fullName>
    </submittedName>
</protein>
<evidence type="ECO:0000313" key="7">
    <source>
        <dbReference type="EMBL" id="KYC58748.1"/>
    </source>
</evidence>
<accession>A0A150JNS7</accession>
<evidence type="ECO:0000256" key="2">
    <source>
        <dbReference type="ARBA" id="ARBA00022475"/>
    </source>
</evidence>
<dbReference type="GO" id="GO:0005886">
    <property type="term" value="C:plasma membrane"/>
    <property type="evidence" value="ECO:0007669"/>
    <property type="project" value="UniProtKB-SubCell"/>
</dbReference>
<feature type="transmembrane region" description="Helical" evidence="6">
    <location>
        <begin position="519"/>
        <end position="537"/>
    </location>
</feature>
<dbReference type="Proteomes" id="UP000075288">
    <property type="component" value="Unassembled WGS sequence"/>
</dbReference>
<evidence type="ECO:0000256" key="3">
    <source>
        <dbReference type="ARBA" id="ARBA00022692"/>
    </source>
</evidence>
<keyword evidence="3 6" id="KW-0812">Transmembrane</keyword>
<feature type="transmembrane region" description="Helical" evidence="6">
    <location>
        <begin position="69"/>
        <end position="90"/>
    </location>
</feature>
<feature type="transmembrane region" description="Helical" evidence="6">
    <location>
        <begin position="391"/>
        <end position="412"/>
    </location>
</feature>
<evidence type="ECO:0000313" key="8">
    <source>
        <dbReference type="Proteomes" id="UP000075288"/>
    </source>
</evidence>
<feature type="transmembrane region" description="Helical" evidence="6">
    <location>
        <begin position="424"/>
        <end position="443"/>
    </location>
</feature>
<dbReference type="EMBL" id="LQYG01000120">
    <property type="protein sequence ID" value="KYC58748.1"/>
    <property type="molecule type" value="Genomic_DNA"/>
</dbReference>
<feature type="transmembrane region" description="Helical" evidence="6">
    <location>
        <begin position="449"/>
        <end position="475"/>
    </location>
</feature>
<dbReference type="InterPro" id="IPR024923">
    <property type="entry name" value="PG_synth_SpoVB"/>
</dbReference>
<dbReference type="InterPro" id="IPR050833">
    <property type="entry name" value="Poly_Biosynth_Transport"/>
</dbReference>
<dbReference type="PANTHER" id="PTHR30250:SF21">
    <property type="entry name" value="LIPID II FLIPPASE MURJ"/>
    <property type="match status" value="1"/>
</dbReference>
<organism evidence="7 8">
    <name type="scientific">Heyndrickxia coagulans</name>
    <name type="common">Weizmannia coagulans</name>
    <dbReference type="NCBI Taxonomy" id="1398"/>
    <lineage>
        <taxon>Bacteria</taxon>
        <taxon>Bacillati</taxon>
        <taxon>Bacillota</taxon>
        <taxon>Bacilli</taxon>
        <taxon>Bacillales</taxon>
        <taxon>Bacillaceae</taxon>
        <taxon>Heyndrickxia</taxon>
    </lineage>
</organism>
<proteinExistence type="predicted"/>
<evidence type="ECO:0000256" key="4">
    <source>
        <dbReference type="ARBA" id="ARBA00022989"/>
    </source>
</evidence>
<keyword evidence="2" id="KW-1003">Cell membrane</keyword>
<feature type="transmembrane region" description="Helical" evidence="6">
    <location>
        <begin position="111"/>
        <end position="132"/>
    </location>
</feature>
<evidence type="ECO:0000256" key="1">
    <source>
        <dbReference type="ARBA" id="ARBA00004651"/>
    </source>
</evidence>
<name>A0A150JNS7_HEYCO</name>
<dbReference type="InterPro" id="IPR002797">
    <property type="entry name" value="Polysacc_synth"/>
</dbReference>
<gene>
    <name evidence="7" type="ORF">B4098_2440</name>
</gene>
<comment type="subcellular location">
    <subcellularLocation>
        <location evidence="1">Cell membrane</location>
        <topology evidence="1">Multi-pass membrane protein</topology>
    </subcellularLocation>
</comment>
<feature type="transmembrane region" description="Helical" evidence="6">
    <location>
        <begin position="487"/>
        <end position="507"/>
    </location>
</feature>
<dbReference type="PIRSF" id="PIRSF038958">
    <property type="entry name" value="PG_synth_SpoVB"/>
    <property type="match status" value="1"/>
</dbReference>
<feature type="transmembrane region" description="Helical" evidence="6">
    <location>
        <begin position="152"/>
        <end position="174"/>
    </location>
</feature>
<feature type="transmembrane region" description="Helical" evidence="6">
    <location>
        <begin position="219"/>
        <end position="240"/>
    </location>
</feature>
<dbReference type="CDD" id="cd13124">
    <property type="entry name" value="MATE_SpoVB_like"/>
    <property type="match status" value="1"/>
</dbReference>